<dbReference type="WBParaSite" id="sdigi.contig11.g1175.t1">
    <property type="protein sequence ID" value="sdigi.contig11.g1175.t1"/>
    <property type="gene ID" value="sdigi.contig11.g1175"/>
</dbReference>
<dbReference type="Proteomes" id="UP000887581">
    <property type="component" value="Unplaced"/>
</dbReference>
<proteinExistence type="predicted"/>
<reference evidence="2" key="1">
    <citation type="submission" date="2022-11" db="UniProtKB">
        <authorList>
            <consortium name="WormBaseParasite"/>
        </authorList>
    </citation>
    <scope>IDENTIFICATION</scope>
</reference>
<sequence length="128" mass="13690">MILLHAPETAFSHGWCCIPDPCPPSMTAASTKVTVVTPTMTSQSVTTAGTTPSATRPLYSDWTAWSCTESCGGCGVERRSRISRRWLNLTIKAATNIRVHLANALAVATTNLDKAADVLLACHNMCPE</sequence>
<evidence type="ECO:0000313" key="1">
    <source>
        <dbReference type="Proteomes" id="UP000887581"/>
    </source>
</evidence>
<evidence type="ECO:0000313" key="2">
    <source>
        <dbReference type="WBParaSite" id="sdigi.contig11.g1175.t1"/>
    </source>
</evidence>
<name>A0A915PDD1_9BILA</name>
<organism evidence="1 2">
    <name type="scientific">Setaria digitata</name>
    <dbReference type="NCBI Taxonomy" id="48799"/>
    <lineage>
        <taxon>Eukaryota</taxon>
        <taxon>Metazoa</taxon>
        <taxon>Ecdysozoa</taxon>
        <taxon>Nematoda</taxon>
        <taxon>Chromadorea</taxon>
        <taxon>Rhabditida</taxon>
        <taxon>Spirurina</taxon>
        <taxon>Spiruromorpha</taxon>
        <taxon>Filarioidea</taxon>
        <taxon>Setariidae</taxon>
        <taxon>Setaria</taxon>
    </lineage>
</organism>
<accession>A0A915PDD1</accession>
<protein>
    <submittedName>
        <fullName evidence="2">Uncharacterized protein</fullName>
    </submittedName>
</protein>
<dbReference type="AlphaFoldDB" id="A0A915PDD1"/>
<keyword evidence="1" id="KW-1185">Reference proteome</keyword>